<dbReference type="SMART" id="SM00181">
    <property type="entry name" value="EGF"/>
    <property type="match status" value="2"/>
</dbReference>
<dbReference type="PROSITE" id="PS51041">
    <property type="entry name" value="EMI"/>
    <property type="match status" value="1"/>
</dbReference>
<dbReference type="GO" id="GO:0016020">
    <property type="term" value="C:membrane"/>
    <property type="evidence" value="ECO:0007669"/>
    <property type="project" value="TreeGrafter"/>
</dbReference>
<dbReference type="PANTHER" id="PTHR24052:SF8">
    <property type="entry name" value="NIMROD A, ISOFORM E"/>
    <property type="match status" value="1"/>
</dbReference>
<dbReference type="Gene3D" id="2.10.25.10">
    <property type="entry name" value="Laminin"/>
    <property type="match status" value="2"/>
</dbReference>
<dbReference type="Pfam" id="PF07546">
    <property type="entry name" value="EMI"/>
    <property type="match status" value="1"/>
</dbReference>
<evidence type="ECO:0000256" key="3">
    <source>
        <dbReference type="SAM" id="SignalP"/>
    </source>
</evidence>
<feature type="signal peptide" evidence="3">
    <location>
        <begin position="1"/>
        <end position="24"/>
    </location>
</feature>
<dbReference type="PANTHER" id="PTHR24052">
    <property type="entry name" value="DELTA-RELATED"/>
    <property type="match status" value="1"/>
</dbReference>
<comment type="caution">
    <text evidence="5">The sequence shown here is derived from an EMBL/GenBank/DDBJ whole genome shotgun (WGS) entry which is preliminary data.</text>
</comment>
<dbReference type="InterPro" id="IPR052485">
    <property type="entry name" value="MEGF_diff_regulators"/>
</dbReference>
<keyword evidence="1 3" id="KW-0732">Signal</keyword>
<reference evidence="5" key="1">
    <citation type="submission" date="2020-08" db="EMBL/GenBank/DDBJ databases">
        <title>Multicomponent nature underlies the extraordinary mechanical properties of spider dragline silk.</title>
        <authorList>
            <person name="Kono N."/>
            <person name="Nakamura H."/>
            <person name="Mori M."/>
            <person name="Yoshida Y."/>
            <person name="Ohtoshi R."/>
            <person name="Malay A.D."/>
            <person name="Moran D.A.P."/>
            <person name="Tomita M."/>
            <person name="Numata K."/>
            <person name="Arakawa K."/>
        </authorList>
    </citation>
    <scope>NUCLEOTIDE SEQUENCE</scope>
</reference>
<dbReference type="PROSITE" id="PS00022">
    <property type="entry name" value="EGF_1"/>
    <property type="match status" value="2"/>
</dbReference>
<sequence length="189" mass="21326">MMYFKKGFPYIVAILLTITSFSVEEDNKNEGPAVNHFCSKLERRRGHFKKNISRKKLKNGALGIPPRCTRFKTLYRKVNKTIPVKKTKIVFECCDGYEKVQDKCVAVCKDGCVNGECVSPNICSCDEGWQGSNCTQECEDGWYGEGCKMYCTCKNGAICDKKNGICYCAPGFVGKFCESLPKRILWKGM</sequence>
<accession>A0A8X6X1U4</accession>
<dbReference type="InterPro" id="IPR011489">
    <property type="entry name" value="EMI_domain"/>
</dbReference>
<keyword evidence="2" id="KW-1015">Disulfide bond</keyword>
<evidence type="ECO:0000313" key="6">
    <source>
        <dbReference type="Proteomes" id="UP000886998"/>
    </source>
</evidence>
<feature type="domain" description="EMI" evidence="4">
    <location>
        <begin position="1"/>
        <end position="106"/>
    </location>
</feature>
<dbReference type="EMBL" id="BMAV01004814">
    <property type="protein sequence ID" value="GFY45369.1"/>
    <property type="molecule type" value="Genomic_DNA"/>
</dbReference>
<dbReference type="InterPro" id="IPR000742">
    <property type="entry name" value="EGF"/>
</dbReference>
<feature type="chain" id="PRO_5036471490" description="EMI domain-containing protein" evidence="3">
    <location>
        <begin position="25"/>
        <end position="189"/>
    </location>
</feature>
<dbReference type="InterPro" id="IPR009030">
    <property type="entry name" value="Growth_fac_rcpt_cys_sf"/>
</dbReference>
<evidence type="ECO:0000256" key="2">
    <source>
        <dbReference type="ARBA" id="ARBA00023157"/>
    </source>
</evidence>
<dbReference type="SUPFAM" id="SSF57184">
    <property type="entry name" value="Growth factor receptor domain"/>
    <property type="match status" value="1"/>
</dbReference>
<gene>
    <name evidence="5" type="ORF">TNIN_359211</name>
</gene>
<keyword evidence="6" id="KW-1185">Reference proteome</keyword>
<evidence type="ECO:0000259" key="4">
    <source>
        <dbReference type="PROSITE" id="PS51041"/>
    </source>
</evidence>
<organism evidence="5 6">
    <name type="scientific">Trichonephila inaurata madagascariensis</name>
    <dbReference type="NCBI Taxonomy" id="2747483"/>
    <lineage>
        <taxon>Eukaryota</taxon>
        <taxon>Metazoa</taxon>
        <taxon>Ecdysozoa</taxon>
        <taxon>Arthropoda</taxon>
        <taxon>Chelicerata</taxon>
        <taxon>Arachnida</taxon>
        <taxon>Araneae</taxon>
        <taxon>Araneomorphae</taxon>
        <taxon>Entelegynae</taxon>
        <taxon>Araneoidea</taxon>
        <taxon>Nephilidae</taxon>
        <taxon>Trichonephila</taxon>
        <taxon>Trichonephila inaurata</taxon>
    </lineage>
</organism>
<protein>
    <recommendedName>
        <fullName evidence="4">EMI domain-containing protein</fullName>
    </recommendedName>
</protein>
<evidence type="ECO:0000256" key="1">
    <source>
        <dbReference type="ARBA" id="ARBA00022729"/>
    </source>
</evidence>
<dbReference type="Proteomes" id="UP000886998">
    <property type="component" value="Unassembled WGS sequence"/>
</dbReference>
<name>A0A8X6X1U4_9ARAC</name>
<dbReference type="OrthoDB" id="409374at2759"/>
<dbReference type="PROSITE" id="PS01186">
    <property type="entry name" value="EGF_2"/>
    <property type="match status" value="1"/>
</dbReference>
<dbReference type="AlphaFoldDB" id="A0A8X6X1U4"/>
<evidence type="ECO:0000313" key="5">
    <source>
        <dbReference type="EMBL" id="GFY45369.1"/>
    </source>
</evidence>
<proteinExistence type="predicted"/>